<organism evidence="5 6">
    <name type="scientific">Zostera marina</name>
    <name type="common">Eelgrass</name>
    <dbReference type="NCBI Taxonomy" id="29655"/>
    <lineage>
        <taxon>Eukaryota</taxon>
        <taxon>Viridiplantae</taxon>
        <taxon>Streptophyta</taxon>
        <taxon>Embryophyta</taxon>
        <taxon>Tracheophyta</taxon>
        <taxon>Spermatophyta</taxon>
        <taxon>Magnoliopsida</taxon>
        <taxon>Liliopsida</taxon>
        <taxon>Zosteraceae</taxon>
        <taxon>Zostera</taxon>
    </lineage>
</organism>
<dbReference type="InterPro" id="IPR003822">
    <property type="entry name" value="PAH"/>
</dbReference>
<keyword evidence="3 4" id="KW-0539">Nucleus</keyword>
<dbReference type="Proteomes" id="UP000036987">
    <property type="component" value="Unassembled WGS sequence"/>
</dbReference>
<dbReference type="InterPro" id="IPR039774">
    <property type="entry name" value="Sin3-like"/>
</dbReference>
<evidence type="ECO:0000256" key="3">
    <source>
        <dbReference type="ARBA" id="ARBA00023242"/>
    </source>
</evidence>
<dbReference type="PANTHER" id="PTHR12346:SF0">
    <property type="entry name" value="SIN3A, ISOFORM G"/>
    <property type="match status" value="1"/>
</dbReference>
<reference evidence="6" key="1">
    <citation type="journal article" date="2016" name="Nature">
        <title>The genome of the seagrass Zostera marina reveals angiosperm adaptation to the sea.</title>
        <authorList>
            <person name="Olsen J.L."/>
            <person name="Rouze P."/>
            <person name="Verhelst B."/>
            <person name="Lin Y.-C."/>
            <person name="Bayer T."/>
            <person name="Collen J."/>
            <person name="Dattolo E."/>
            <person name="De Paoli E."/>
            <person name="Dittami S."/>
            <person name="Maumus F."/>
            <person name="Michel G."/>
            <person name="Kersting A."/>
            <person name="Lauritano C."/>
            <person name="Lohaus R."/>
            <person name="Toepel M."/>
            <person name="Tonon T."/>
            <person name="Vanneste K."/>
            <person name="Amirebrahimi M."/>
            <person name="Brakel J."/>
            <person name="Bostroem C."/>
            <person name="Chovatia M."/>
            <person name="Grimwood J."/>
            <person name="Jenkins J.W."/>
            <person name="Jueterbock A."/>
            <person name="Mraz A."/>
            <person name="Stam W.T."/>
            <person name="Tice H."/>
            <person name="Bornberg-Bauer E."/>
            <person name="Green P.J."/>
            <person name="Pearson G.A."/>
            <person name="Procaccini G."/>
            <person name="Duarte C.M."/>
            <person name="Schmutz J."/>
            <person name="Reusch T.B.H."/>
            <person name="Van de Peer Y."/>
        </authorList>
    </citation>
    <scope>NUCLEOTIDE SEQUENCE [LARGE SCALE GENOMIC DNA]</scope>
    <source>
        <strain evidence="6">cv. Finnish</strain>
    </source>
</reference>
<name>A0A0K9PD85_ZOSMR</name>
<comment type="subcellular location">
    <subcellularLocation>
        <location evidence="1 4">Nucleus</location>
    </subcellularLocation>
</comment>
<dbReference type="GO" id="GO:0003714">
    <property type="term" value="F:transcription corepressor activity"/>
    <property type="evidence" value="ECO:0007669"/>
    <property type="project" value="InterPro"/>
</dbReference>
<comment type="caution">
    <text evidence="5">The sequence shown here is derived from an EMBL/GenBank/DDBJ whole genome shotgun (WGS) entry which is preliminary data.</text>
</comment>
<proteinExistence type="predicted"/>
<dbReference type="PANTHER" id="PTHR12346">
    <property type="entry name" value="SIN3B-RELATED"/>
    <property type="match status" value="1"/>
</dbReference>
<sequence length="192" mass="22402">MGEPSSSDKKEDTLLPEDPEQRKMVISIIESLRTHCLDDIGGLLWDFDDIVRFVNRIKVVYEKDSRGYLLFLHILSKVPKNEASLIDVFQQVKILFRYDPYLLEEFMCYLPSSMAMKPSRGANELTKEDALSYVKTVKQTLHNDGKYEEFLKLMDDCRTSSINPSMLMSKAQDIFQEHQHLINGLSLFMRRR</sequence>
<protein>
    <submittedName>
        <fullName evidence="5">Uncharacterized protein</fullName>
    </submittedName>
</protein>
<dbReference type="EMBL" id="LFYR01000981">
    <property type="protein sequence ID" value="KMZ66160.1"/>
    <property type="molecule type" value="Genomic_DNA"/>
</dbReference>
<dbReference type="Gene3D" id="1.20.1160.11">
    <property type="entry name" value="Paired amphipathic helix"/>
    <property type="match status" value="2"/>
</dbReference>
<accession>A0A0K9PD85</accession>
<dbReference type="SUPFAM" id="SSF47762">
    <property type="entry name" value="PAH2 domain"/>
    <property type="match status" value="2"/>
</dbReference>
<dbReference type="GO" id="GO:0005634">
    <property type="term" value="C:nucleus"/>
    <property type="evidence" value="ECO:0007669"/>
    <property type="project" value="UniProtKB-SubCell"/>
</dbReference>
<dbReference type="InterPro" id="IPR036600">
    <property type="entry name" value="PAH_sf"/>
</dbReference>
<dbReference type="STRING" id="29655.A0A0K9PD85"/>
<gene>
    <name evidence="5" type="ORF">ZOSMA_2G01710</name>
</gene>
<evidence type="ECO:0000256" key="1">
    <source>
        <dbReference type="ARBA" id="ARBA00004123"/>
    </source>
</evidence>
<dbReference type="PROSITE" id="PS51477">
    <property type="entry name" value="PAH"/>
    <property type="match status" value="2"/>
</dbReference>
<evidence type="ECO:0000313" key="6">
    <source>
        <dbReference type="Proteomes" id="UP000036987"/>
    </source>
</evidence>
<dbReference type="OrthoDB" id="4728498at2759"/>
<dbReference type="Pfam" id="PF02671">
    <property type="entry name" value="PAH"/>
    <property type="match status" value="1"/>
</dbReference>
<evidence type="ECO:0000256" key="4">
    <source>
        <dbReference type="PROSITE-ProRule" id="PRU00810"/>
    </source>
</evidence>
<keyword evidence="6" id="KW-1185">Reference proteome</keyword>
<dbReference type="AlphaFoldDB" id="A0A0K9PD85"/>
<evidence type="ECO:0000313" key="5">
    <source>
        <dbReference type="EMBL" id="KMZ66160.1"/>
    </source>
</evidence>
<keyword evidence="2" id="KW-0678">Repressor</keyword>
<evidence type="ECO:0000256" key="2">
    <source>
        <dbReference type="ARBA" id="ARBA00022491"/>
    </source>
</evidence>